<dbReference type="InterPro" id="IPR003778">
    <property type="entry name" value="CT_A_B"/>
</dbReference>
<evidence type="ECO:0000313" key="6">
    <source>
        <dbReference type="EMBL" id="SHL30882.1"/>
    </source>
</evidence>
<dbReference type="GO" id="GO:0016787">
    <property type="term" value="F:hydrolase activity"/>
    <property type="evidence" value="ECO:0007669"/>
    <property type="project" value="UniProtKB-KW"/>
</dbReference>
<dbReference type="PANTHER" id="PTHR43309">
    <property type="entry name" value="5-OXOPROLINASE SUBUNIT C"/>
    <property type="match status" value="1"/>
</dbReference>
<organism evidence="6 7">
    <name type="scientific">Flagellimonas taeanensis</name>
    <dbReference type="NCBI Taxonomy" id="1005926"/>
    <lineage>
        <taxon>Bacteria</taxon>
        <taxon>Pseudomonadati</taxon>
        <taxon>Bacteroidota</taxon>
        <taxon>Flavobacteriia</taxon>
        <taxon>Flavobacteriales</taxon>
        <taxon>Flavobacteriaceae</taxon>
        <taxon>Flagellimonas</taxon>
    </lineage>
</organism>
<dbReference type="OrthoDB" id="9782422at2"/>
<keyword evidence="3" id="KW-0067">ATP-binding</keyword>
<evidence type="ECO:0000313" key="8">
    <source>
        <dbReference type="Proteomes" id="UP000198940"/>
    </source>
</evidence>
<evidence type="ECO:0000256" key="2">
    <source>
        <dbReference type="ARBA" id="ARBA00022801"/>
    </source>
</evidence>
<evidence type="ECO:0000313" key="7">
    <source>
        <dbReference type="Proteomes" id="UP000184031"/>
    </source>
</evidence>
<dbReference type="InterPro" id="IPR029000">
    <property type="entry name" value="Cyclophilin-like_dom_sf"/>
</dbReference>
<comment type="caution">
    <text evidence="6">The sequence shown here is derived from an EMBL/GenBank/DDBJ whole genome shotgun (WGS) entry which is preliminary data.</text>
</comment>
<evidence type="ECO:0000256" key="3">
    <source>
        <dbReference type="ARBA" id="ARBA00022840"/>
    </source>
</evidence>
<accession>A0A1M6ZK85</accession>
<dbReference type="Proteomes" id="UP000184031">
    <property type="component" value="Unassembled WGS sequence"/>
</dbReference>
<reference evidence="6 7" key="1">
    <citation type="submission" date="2016-11" db="EMBL/GenBank/DDBJ databases">
        <authorList>
            <person name="Varghese N."/>
            <person name="Submissions S."/>
        </authorList>
    </citation>
    <scope>NUCLEOTIDE SEQUENCE [LARGE SCALE GENOMIC DNA]</scope>
    <source>
        <strain evidence="6 7">CGMCC 1.12174</strain>
        <strain evidence="5 8">DSM 26351</strain>
    </source>
</reference>
<dbReference type="Pfam" id="PF02626">
    <property type="entry name" value="CT_A_B"/>
    <property type="match status" value="1"/>
</dbReference>
<keyword evidence="1" id="KW-0547">Nucleotide-binding</keyword>
<dbReference type="Gene3D" id="2.40.100.10">
    <property type="entry name" value="Cyclophilin-like"/>
    <property type="match status" value="1"/>
</dbReference>
<dbReference type="RefSeq" id="WP_072881621.1">
    <property type="nucleotide sequence ID" value="NZ_FOKU01000008.1"/>
</dbReference>
<evidence type="ECO:0000259" key="4">
    <source>
        <dbReference type="SMART" id="SM00797"/>
    </source>
</evidence>
<keyword evidence="2" id="KW-0378">Hydrolase</keyword>
<protein>
    <submittedName>
        <fullName evidence="6">Biotin-dependent carboxylase uncharacterized domain-containing protein</fullName>
    </submittedName>
</protein>
<evidence type="ECO:0000256" key="1">
    <source>
        <dbReference type="ARBA" id="ARBA00022741"/>
    </source>
</evidence>
<feature type="domain" description="Carboxyltransferase" evidence="4">
    <location>
        <begin position="23"/>
        <end position="279"/>
    </location>
</feature>
<dbReference type="Proteomes" id="UP000198940">
    <property type="component" value="Unassembled WGS sequence"/>
</dbReference>
<dbReference type="EMBL" id="FRAT01000009">
    <property type="protein sequence ID" value="SHL30882.1"/>
    <property type="molecule type" value="Genomic_DNA"/>
</dbReference>
<dbReference type="GO" id="GO:0005524">
    <property type="term" value="F:ATP binding"/>
    <property type="evidence" value="ECO:0007669"/>
    <property type="project" value="UniProtKB-KW"/>
</dbReference>
<dbReference type="SMART" id="SM00797">
    <property type="entry name" value="AHS2"/>
    <property type="match status" value="1"/>
</dbReference>
<proteinExistence type="predicted"/>
<dbReference type="InterPro" id="IPR052708">
    <property type="entry name" value="PxpC"/>
</dbReference>
<sequence>MLKVLKSGFFVTIQDLGRFGYRDIGVPISGAMDVLSVKKANLLLENDPNAAVMEITMTGPTLLFDEPTYICLSGAHIAATLNNQPIENYQVVKASKGDILSYGRLDDGFRSYLAVKGGFQTDVVLGSRSQFVPVTKKKRLKDGDEVKYGKMLSYSPIISEVKIEEHFHMNYLEVYKGPEFSILSDAQLTEIFTKTFTVSKENNRMAYQLSETITGHSHSMLTSGTLPGTVQFTPAGKLIVLMKDGQTTGGYPRILQLSEDSICTLAQKKLGDKLTFKLV</sequence>
<dbReference type="EMBL" id="FOKU01000008">
    <property type="protein sequence ID" value="SFC30809.1"/>
    <property type="molecule type" value="Genomic_DNA"/>
</dbReference>
<dbReference type="PANTHER" id="PTHR43309:SF5">
    <property type="entry name" value="5-OXOPROLINASE SUBUNIT C"/>
    <property type="match status" value="1"/>
</dbReference>
<gene>
    <name evidence="5" type="ORF">SAMN04487891_108221</name>
    <name evidence="6" type="ORF">SAMN05216293_3146</name>
</gene>
<dbReference type="AlphaFoldDB" id="A0A1M6ZK85"/>
<name>A0A1M6ZK85_9FLAO</name>
<evidence type="ECO:0000313" key="5">
    <source>
        <dbReference type="EMBL" id="SFC30809.1"/>
    </source>
</evidence>
<keyword evidence="8" id="KW-1185">Reference proteome</keyword>
<dbReference type="STRING" id="1055723.SAMN05216293_3146"/>